<dbReference type="SUPFAM" id="SSF55166">
    <property type="entry name" value="Hedgehog/DD-peptidase"/>
    <property type="match status" value="1"/>
</dbReference>
<evidence type="ECO:0000259" key="1">
    <source>
        <dbReference type="Pfam" id="PF08291"/>
    </source>
</evidence>
<evidence type="ECO:0000313" key="2">
    <source>
        <dbReference type="EMBL" id="AUD00949.1"/>
    </source>
</evidence>
<proteinExistence type="predicted"/>
<dbReference type="EMBL" id="CP025096">
    <property type="protein sequence ID" value="AUD00949.1"/>
    <property type="molecule type" value="Genomic_DNA"/>
</dbReference>
<sequence>MLTTPQPYQNFGPLLSYQQAIKSDTAIRKGIDNTPSPAIYANMQRVYQDFYVPICAHFGRLPITSFYRSPKLNAAIGGASKSAHLYGCAIDIDCDGLSTVTNKALFDWVRRNLLFDQLILENPDAHGNPAWVHVAHNRDGQAERNQVMKMVWVKGKQLYEYL</sequence>
<keyword evidence="3" id="KW-1185">Reference proteome</keyword>
<dbReference type="Proteomes" id="UP000232883">
    <property type="component" value="Chromosome"/>
</dbReference>
<feature type="domain" description="Peptidase M15A C-terminal" evidence="1">
    <location>
        <begin position="15"/>
        <end position="101"/>
    </location>
</feature>
<evidence type="ECO:0000313" key="3">
    <source>
        <dbReference type="Proteomes" id="UP000232883"/>
    </source>
</evidence>
<name>A0A2K8YTN6_9BACT</name>
<organism evidence="2 3">
    <name type="scientific">Spirosoma pollinicola</name>
    <dbReference type="NCBI Taxonomy" id="2057025"/>
    <lineage>
        <taxon>Bacteria</taxon>
        <taxon>Pseudomonadati</taxon>
        <taxon>Bacteroidota</taxon>
        <taxon>Cytophagia</taxon>
        <taxon>Cytophagales</taxon>
        <taxon>Cytophagaceae</taxon>
        <taxon>Spirosoma</taxon>
    </lineage>
</organism>
<dbReference type="RefSeq" id="WP_100986372.1">
    <property type="nucleotide sequence ID" value="NZ_CP025096.1"/>
</dbReference>
<dbReference type="InterPro" id="IPR009045">
    <property type="entry name" value="Zn_M74/Hedgehog-like"/>
</dbReference>
<gene>
    <name evidence="2" type="ORF">CWM47_03425</name>
</gene>
<dbReference type="Gene3D" id="3.30.1380.10">
    <property type="match status" value="1"/>
</dbReference>
<dbReference type="Pfam" id="PF08291">
    <property type="entry name" value="Peptidase_M15_3"/>
    <property type="match status" value="1"/>
</dbReference>
<dbReference type="KEGG" id="spir:CWM47_03425"/>
<dbReference type="InterPro" id="IPR013230">
    <property type="entry name" value="Peptidase_M15A_C"/>
</dbReference>
<reference evidence="2 3" key="1">
    <citation type="submission" date="2017-11" db="EMBL/GenBank/DDBJ databases">
        <title>Taxonomic description and genome sequences of Spirosoma HA7 sp. nov., isolated from pollen microhabitat of Corylus avellana.</title>
        <authorList>
            <person name="Ambika Manirajan B."/>
            <person name="Suarez C."/>
            <person name="Ratering S."/>
            <person name="Geissler-Plaum R."/>
            <person name="Cardinale M."/>
            <person name="Sylvia S."/>
        </authorList>
    </citation>
    <scope>NUCLEOTIDE SEQUENCE [LARGE SCALE GENOMIC DNA]</scope>
    <source>
        <strain evidence="2 3">HA7</strain>
    </source>
</reference>
<protein>
    <submittedName>
        <fullName evidence="2">Peptidase M15</fullName>
    </submittedName>
</protein>
<accession>A0A2K8YTN6</accession>
<dbReference type="AlphaFoldDB" id="A0A2K8YTN6"/>
<dbReference type="OrthoDB" id="5242612at2"/>